<evidence type="ECO:0000313" key="2">
    <source>
        <dbReference type="EMBL" id="GEY72146.1"/>
    </source>
</evidence>
<name>A0A699HRN3_TANCI</name>
<dbReference type="InterPro" id="IPR013103">
    <property type="entry name" value="RVT_2"/>
</dbReference>
<comment type="caution">
    <text evidence="2">The sequence shown here is derived from an EMBL/GenBank/DDBJ whole genome shotgun (WGS) entry which is preliminary data.</text>
</comment>
<dbReference type="AlphaFoldDB" id="A0A699HRN3"/>
<feature type="domain" description="Reverse transcriptase Ty1/copia-type" evidence="1">
    <location>
        <begin position="94"/>
        <end position="160"/>
    </location>
</feature>
<dbReference type="SUPFAM" id="SSF56672">
    <property type="entry name" value="DNA/RNA polymerases"/>
    <property type="match status" value="1"/>
</dbReference>
<gene>
    <name evidence="2" type="ORF">Tci_444120</name>
</gene>
<organism evidence="2">
    <name type="scientific">Tanacetum cinerariifolium</name>
    <name type="common">Dalmatian daisy</name>
    <name type="synonym">Chrysanthemum cinerariifolium</name>
    <dbReference type="NCBI Taxonomy" id="118510"/>
    <lineage>
        <taxon>Eukaryota</taxon>
        <taxon>Viridiplantae</taxon>
        <taxon>Streptophyta</taxon>
        <taxon>Embryophyta</taxon>
        <taxon>Tracheophyta</taxon>
        <taxon>Spermatophyta</taxon>
        <taxon>Magnoliopsida</taxon>
        <taxon>eudicotyledons</taxon>
        <taxon>Gunneridae</taxon>
        <taxon>Pentapetalae</taxon>
        <taxon>asterids</taxon>
        <taxon>campanulids</taxon>
        <taxon>Asterales</taxon>
        <taxon>Asteraceae</taxon>
        <taxon>Asteroideae</taxon>
        <taxon>Anthemideae</taxon>
        <taxon>Anthemidinae</taxon>
        <taxon>Tanacetum</taxon>
    </lineage>
</organism>
<reference evidence="2" key="1">
    <citation type="journal article" date="2019" name="Sci. Rep.">
        <title>Draft genome of Tanacetum cinerariifolium, the natural source of mosquito coil.</title>
        <authorList>
            <person name="Yamashiro T."/>
            <person name="Shiraishi A."/>
            <person name="Satake H."/>
            <person name="Nakayama K."/>
        </authorList>
    </citation>
    <scope>NUCLEOTIDE SEQUENCE</scope>
</reference>
<dbReference type="InterPro" id="IPR043502">
    <property type="entry name" value="DNA/RNA_pol_sf"/>
</dbReference>
<dbReference type="EMBL" id="BKCJ010203392">
    <property type="protein sequence ID" value="GEY72146.1"/>
    <property type="molecule type" value="Genomic_DNA"/>
</dbReference>
<evidence type="ECO:0000259" key="1">
    <source>
        <dbReference type="Pfam" id="PF07727"/>
    </source>
</evidence>
<proteinExistence type="predicted"/>
<dbReference type="Pfam" id="PF07727">
    <property type="entry name" value="RVT_2"/>
    <property type="match status" value="1"/>
</dbReference>
<protein>
    <submittedName>
        <fullName evidence="2">Retrovirus-related Pol polyprotein from transposon TNT 1-94</fullName>
    </submittedName>
</protein>
<accession>A0A699HRN3</accession>
<sequence>MALAKDNDVVSKEGARNGEWFDEKRGTIFNFNKEVVMLAPRVKDVYVLDMTSSAQESCFFSKAFENLNWLWHKRLAHLRKTINKLAKPNLVIGLPSLVYSKDKPFYQMDVKSAFLNGKLKEEVYVKQPPGFESSEFPNHVYNLDKALYGLKQAPRAWKRTPGDIKLYFIPTQYQLADIFTKPLDEPAFKRLIVELAEFWYTLKTLEDSKIWVSTPTGGIRGEIGVNTFRNAIRANYLNQYVASPSLTIVRPWFSSIGYKGKIGAKGTLKKSCLPPRWRLLID</sequence>